<dbReference type="AlphaFoldDB" id="A0A1I7XKA8"/>
<evidence type="ECO:0000313" key="4">
    <source>
        <dbReference type="Proteomes" id="UP000095283"/>
    </source>
</evidence>
<organism evidence="4 5">
    <name type="scientific">Heterorhabditis bacteriophora</name>
    <name type="common">Entomopathogenic nematode worm</name>
    <dbReference type="NCBI Taxonomy" id="37862"/>
    <lineage>
        <taxon>Eukaryota</taxon>
        <taxon>Metazoa</taxon>
        <taxon>Ecdysozoa</taxon>
        <taxon>Nematoda</taxon>
        <taxon>Chromadorea</taxon>
        <taxon>Rhabditida</taxon>
        <taxon>Rhabditina</taxon>
        <taxon>Rhabditomorpha</taxon>
        <taxon>Strongyloidea</taxon>
        <taxon>Heterorhabditidae</taxon>
        <taxon>Heterorhabditis</taxon>
    </lineage>
</organism>
<dbReference type="Pfam" id="PF01633">
    <property type="entry name" value="Choline_kinase"/>
    <property type="match status" value="1"/>
</dbReference>
<evidence type="ECO:0000256" key="3">
    <source>
        <dbReference type="ARBA" id="ARBA00038211"/>
    </source>
</evidence>
<dbReference type="GO" id="GO:0005737">
    <property type="term" value="C:cytoplasm"/>
    <property type="evidence" value="ECO:0007669"/>
    <property type="project" value="TreeGrafter"/>
</dbReference>
<keyword evidence="1" id="KW-0594">Phospholipid biosynthesis</keyword>
<accession>A0A1I7XKA8</accession>
<proteinExistence type="inferred from homology"/>
<sequence>MYFVKLVNEGNILLIDDYIVNGEGNVVCKSGSSTTSEPLVLIDFEYCNYNYRGFDFGNHFCEYGYDYNCDEPPYYKIYQEKFNVIQERKIFCEAYLEEIYKMRDSHENPHFPSDLVTGDHEKDLATLISESIHFMPVSNLFWACWGLLNAEDSVIAFDYGSYARDRLALYFEQKAELKKYLDQLDTA</sequence>
<dbReference type="InterPro" id="IPR011009">
    <property type="entry name" value="Kinase-like_dom_sf"/>
</dbReference>
<evidence type="ECO:0000256" key="2">
    <source>
        <dbReference type="ARBA" id="ARBA00023264"/>
    </source>
</evidence>
<dbReference type="Proteomes" id="UP000095283">
    <property type="component" value="Unplaced"/>
</dbReference>
<dbReference type="SUPFAM" id="SSF56112">
    <property type="entry name" value="Protein kinase-like (PK-like)"/>
    <property type="match status" value="1"/>
</dbReference>
<dbReference type="Gene3D" id="3.90.1200.10">
    <property type="match status" value="1"/>
</dbReference>
<dbReference type="GO" id="GO:0004305">
    <property type="term" value="F:ethanolamine kinase activity"/>
    <property type="evidence" value="ECO:0007669"/>
    <property type="project" value="TreeGrafter"/>
</dbReference>
<dbReference type="PANTHER" id="PTHR22603:SF93">
    <property type="entry name" value="RE24176P"/>
    <property type="match status" value="1"/>
</dbReference>
<reference evidence="5" key="1">
    <citation type="submission" date="2016-11" db="UniProtKB">
        <authorList>
            <consortium name="WormBaseParasite"/>
        </authorList>
    </citation>
    <scope>IDENTIFICATION</scope>
</reference>
<keyword evidence="2" id="KW-1208">Phospholipid metabolism</keyword>
<keyword evidence="4" id="KW-1185">Reference proteome</keyword>
<protein>
    <submittedName>
        <fullName evidence="5">Choline/ethanolamine kinase</fullName>
    </submittedName>
</protein>
<evidence type="ECO:0000313" key="5">
    <source>
        <dbReference type="WBParaSite" id="Hba_17944"/>
    </source>
</evidence>
<dbReference type="PANTHER" id="PTHR22603">
    <property type="entry name" value="CHOLINE/ETHANOALAMINE KINASE"/>
    <property type="match status" value="1"/>
</dbReference>
<dbReference type="GO" id="GO:0004103">
    <property type="term" value="F:choline kinase activity"/>
    <property type="evidence" value="ECO:0007669"/>
    <property type="project" value="TreeGrafter"/>
</dbReference>
<keyword evidence="1" id="KW-0444">Lipid biosynthesis</keyword>
<keyword evidence="1" id="KW-0443">Lipid metabolism</keyword>
<evidence type="ECO:0000256" key="1">
    <source>
        <dbReference type="ARBA" id="ARBA00023209"/>
    </source>
</evidence>
<name>A0A1I7XKA8_HETBA</name>
<dbReference type="WBParaSite" id="Hba_17944">
    <property type="protein sequence ID" value="Hba_17944"/>
    <property type="gene ID" value="Hba_17944"/>
</dbReference>
<comment type="similarity">
    <text evidence="3">Belongs to the choline/ethanolamine kinase family.</text>
</comment>
<dbReference type="GO" id="GO:0006646">
    <property type="term" value="P:phosphatidylethanolamine biosynthetic process"/>
    <property type="evidence" value="ECO:0007669"/>
    <property type="project" value="TreeGrafter"/>
</dbReference>